<reference evidence="4 5" key="2">
    <citation type="submission" date="2018-06" db="EMBL/GenBank/DDBJ databases">
        <title>Marinobactersediminissp. nov, a moderately halophilic bacterium isolated from marine solar saltern.</title>
        <authorList>
            <person name="Zhang Y."/>
        </authorList>
    </citation>
    <scope>NUCLEOTIDE SEQUENCE [LARGE SCALE GENOMIC DNA]</scope>
    <source>
        <strain evidence="4 5">F01</strain>
    </source>
</reference>
<feature type="chain" id="PRO_5015895546" evidence="2">
    <location>
        <begin position="26"/>
        <end position="309"/>
    </location>
</feature>
<dbReference type="SUPFAM" id="SSF53474">
    <property type="entry name" value="alpha/beta-Hydrolases"/>
    <property type="match status" value="1"/>
</dbReference>
<dbReference type="PROSITE" id="PS51257">
    <property type="entry name" value="PROKAR_LIPOPROTEIN"/>
    <property type="match status" value="1"/>
</dbReference>
<dbReference type="InterPro" id="IPR049492">
    <property type="entry name" value="BD-FAE-like_dom"/>
</dbReference>
<protein>
    <submittedName>
        <fullName evidence="4">Alpha/beta hydrolase</fullName>
    </submittedName>
</protein>
<dbReference type="InterPro" id="IPR029058">
    <property type="entry name" value="AB_hydrolase_fold"/>
</dbReference>
<dbReference type="Gene3D" id="3.40.50.1820">
    <property type="entry name" value="alpha/beta hydrolase"/>
    <property type="match status" value="1"/>
</dbReference>
<evidence type="ECO:0000313" key="4">
    <source>
        <dbReference type="EMBL" id="PXX92599.1"/>
    </source>
</evidence>
<keyword evidence="5" id="KW-1185">Reference proteome</keyword>
<dbReference type="AlphaFoldDB" id="A0A2V3ZNB9"/>
<evidence type="ECO:0000313" key="5">
    <source>
        <dbReference type="Proteomes" id="UP000253987"/>
    </source>
</evidence>
<dbReference type="OrthoDB" id="9771666at2"/>
<gene>
    <name evidence="4" type="ORF">DIT71_05260</name>
</gene>
<evidence type="ECO:0000259" key="3">
    <source>
        <dbReference type="Pfam" id="PF20434"/>
    </source>
</evidence>
<feature type="signal peptide" evidence="2">
    <location>
        <begin position="1"/>
        <end position="25"/>
    </location>
</feature>
<dbReference type="RefSeq" id="WP_114612153.1">
    <property type="nucleotide sequence ID" value="NZ_QFWX01000002.1"/>
</dbReference>
<proteinExistence type="predicted"/>
<sequence length="309" mass="33412">MSPPRLLAPIVVALLLAACASHQNAPEQAVSAPETSFSTRTAITFTPDGWPQALQADLYLPGSHTPLPAVLLVHGGGWERRSREDMTWIAEHLAARGFAVMNIDYRFAPEHTFPAQLYDLQVAMNWLHNHADAYDLDPNAISAFGFSSGAHLASLMALVAESRHPLNQPHGGKHARPVAVVAGGLPSDLRAFGSGKLIRQFLDGEQQDIPGIYRAASPITHVTAGAPPFFLFHGAQDMLVPVSQAREFRASLTDHGVESELYLMHLRGHITSFLTAGNAVEKATDFLVRHSRANQGSDQGGNQRVTVSE</sequence>
<dbReference type="PANTHER" id="PTHR48081">
    <property type="entry name" value="AB HYDROLASE SUPERFAMILY PROTEIN C4A8.06C"/>
    <property type="match status" value="1"/>
</dbReference>
<dbReference type="Proteomes" id="UP000253987">
    <property type="component" value="Unassembled WGS sequence"/>
</dbReference>
<dbReference type="GO" id="GO:0016787">
    <property type="term" value="F:hydrolase activity"/>
    <property type="evidence" value="ECO:0007669"/>
    <property type="project" value="UniProtKB-KW"/>
</dbReference>
<dbReference type="Pfam" id="PF20434">
    <property type="entry name" value="BD-FAE"/>
    <property type="match status" value="1"/>
</dbReference>
<keyword evidence="2" id="KW-0732">Signal</keyword>
<feature type="domain" description="BD-FAE-like" evidence="3">
    <location>
        <begin position="57"/>
        <end position="252"/>
    </location>
</feature>
<reference evidence="5" key="1">
    <citation type="submission" date="2018-05" db="EMBL/GenBank/DDBJ databases">
        <authorList>
            <person name="Lu D."/>
        </authorList>
    </citation>
    <scope>NUCLEOTIDE SEQUENCE [LARGE SCALE GENOMIC DNA]</scope>
    <source>
        <strain evidence="5">F01</strain>
    </source>
</reference>
<keyword evidence="1 4" id="KW-0378">Hydrolase</keyword>
<dbReference type="PANTHER" id="PTHR48081:SF13">
    <property type="entry name" value="ALPHA_BETA HYDROLASE"/>
    <property type="match status" value="1"/>
</dbReference>
<evidence type="ECO:0000256" key="1">
    <source>
        <dbReference type="ARBA" id="ARBA00022801"/>
    </source>
</evidence>
<accession>A0A2V3ZNB9</accession>
<dbReference type="InterPro" id="IPR050300">
    <property type="entry name" value="GDXG_lipolytic_enzyme"/>
</dbReference>
<name>A0A2V3ZNB9_9GAMM</name>
<comment type="caution">
    <text evidence="4">The sequence shown here is derived from an EMBL/GenBank/DDBJ whole genome shotgun (WGS) entry which is preliminary data.</text>
</comment>
<organism evidence="4 5">
    <name type="scientific">Marinobacter vulgaris</name>
    <dbReference type="NCBI Taxonomy" id="1928331"/>
    <lineage>
        <taxon>Bacteria</taxon>
        <taxon>Pseudomonadati</taxon>
        <taxon>Pseudomonadota</taxon>
        <taxon>Gammaproteobacteria</taxon>
        <taxon>Pseudomonadales</taxon>
        <taxon>Marinobacteraceae</taxon>
        <taxon>Marinobacter</taxon>
    </lineage>
</organism>
<evidence type="ECO:0000256" key="2">
    <source>
        <dbReference type="SAM" id="SignalP"/>
    </source>
</evidence>
<dbReference type="EMBL" id="QFWX01000002">
    <property type="protein sequence ID" value="PXX92599.1"/>
    <property type="molecule type" value="Genomic_DNA"/>
</dbReference>